<gene>
    <name evidence="1" type="ORF">CHS0354_015231</name>
</gene>
<name>A0AAE0RRE9_9BIVA</name>
<evidence type="ECO:0000313" key="2">
    <source>
        <dbReference type="Proteomes" id="UP001195483"/>
    </source>
</evidence>
<organism evidence="1 2">
    <name type="scientific">Potamilus streckersoni</name>
    <dbReference type="NCBI Taxonomy" id="2493646"/>
    <lineage>
        <taxon>Eukaryota</taxon>
        <taxon>Metazoa</taxon>
        <taxon>Spiralia</taxon>
        <taxon>Lophotrochozoa</taxon>
        <taxon>Mollusca</taxon>
        <taxon>Bivalvia</taxon>
        <taxon>Autobranchia</taxon>
        <taxon>Heteroconchia</taxon>
        <taxon>Palaeoheterodonta</taxon>
        <taxon>Unionida</taxon>
        <taxon>Unionoidea</taxon>
        <taxon>Unionidae</taxon>
        <taxon>Ambleminae</taxon>
        <taxon>Lampsilini</taxon>
        <taxon>Potamilus</taxon>
    </lineage>
</organism>
<reference evidence="1" key="3">
    <citation type="submission" date="2023-05" db="EMBL/GenBank/DDBJ databases">
        <authorList>
            <person name="Smith C.H."/>
        </authorList>
    </citation>
    <scope>NUCLEOTIDE SEQUENCE</scope>
    <source>
        <strain evidence="1">CHS0354</strain>
        <tissue evidence="1">Mantle</tissue>
    </source>
</reference>
<dbReference type="AlphaFoldDB" id="A0AAE0RRE9"/>
<reference evidence="1" key="1">
    <citation type="journal article" date="2021" name="Genome Biol. Evol.">
        <title>A High-Quality Reference Genome for a Parasitic Bivalve with Doubly Uniparental Inheritance (Bivalvia: Unionida).</title>
        <authorList>
            <person name="Smith C.H."/>
        </authorList>
    </citation>
    <scope>NUCLEOTIDE SEQUENCE</scope>
    <source>
        <strain evidence="1">CHS0354</strain>
    </source>
</reference>
<reference evidence="1" key="2">
    <citation type="journal article" date="2021" name="Genome Biol. Evol.">
        <title>Developing a high-quality reference genome for a parasitic bivalve with doubly uniparental inheritance (Bivalvia: Unionida).</title>
        <authorList>
            <person name="Smith C.H."/>
        </authorList>
    </citation>
    <scope>NUCLEOTIDE SEQUENCE</scope>
    <source>
        <strain evidence="1">CHS0354</strain>
        <tissue evidence="1">Mantle</tissue>
    </source>
</reference>
<keyword evidence="2" id="KW-1185">Reference proteome</keyword>
<dbReference type="EMBL" id="JAEAOA010000944">
    <property type="protein sequence ID" value="KAK3578184.1"/>
    <property type="molecule type" value="Genomic_DNA"/>
</dbReference>
<accession>A0AAE0RRE9</accession>
<proteinExistence type="predicted"/>
<sequence>MDPGSSNRRHTKLEECWMVLIPMELQYVELAEGTQLTEKPHLRYKDTNKKDMKMANNSVNNWEICD</sequence>
<evidence type="ECO:0000313" key="1">
    <source>
        <dbReference type="EMBL" id="KAK3578184.1"/>
    </source>
</evidence>
<protein>
    <submittedName>
        <fullName evidence="1">Uncharacterized protein</fullName>
    </submittedName>
</protein>
<comment type="caution">
    <text evidence="1">The sequence shown here is derived from an EMBL/GenBank/DDBJ whole genome shotgun (WGS) entry which is preliminary data.</text>
</comment>
<dbReference type="Proteomes" id="UP001195483">
    <property type="component" value="Unassembled WGS sequence"/>
</dbReference>